<name>A0A0A3ZCA2_9GAMM</name>
<dbReference type="OrthoDB" id="9177936at2"/>
<evidence type="ECO:0000313" key="2">
    <source>
        <dbReference type="EMBL" id="KGT95434.1"/>
    </source>
</evidence>
<dbReference type="Proteomes" id="UP000030351">
    <property type="component" value="Unassembled WGS sequence"/>
</dbReference>
<evidence type="ECO:0000313" key="3">
    <source>
        <dbReference type="Proteomes" id="UP000030351"/>
    </source>
</evidence>
<dbReference type="AlphaFoldDB" id="A0A0A3ZCA2"/>
<keyword evidence="1" id="KW-1133">Transmembrane helix</keyword>
<dbReference type="EMBL" id="JRUQ01000016">
    <property type="protein sequence ID" value="KGT95434.1"/>
    <property type="molecule type" value="Genomic_DNA"/>
</dbReference>
<reference evidence="2 3" key="1">
    <citation type="submission" date="2014-10" db="EMBL/GenBank/DDBJ databases">
        <title>Genome sequence of Erwinia typographi M043b.</title>
        <authorList>
            <person name="Chan K.-G."/>
            <person name="Tan W.-S."/>
        </authorList>
    </citation>
    <scope>NUCLEOTIDE SEQUENCE [LARGE SCALE GENOMIC DNA]</scope>
    <source>
        <strain evidence="2 3">M043b</strain>
    </source>
</reference>
<protein>
    <submittedName>
        <fullName evidence="2">Sugar glycosyltransferase</fullName>
    </submittedName>
</protein>
<sequence>MGTFFKQIYRYSHPRAFRHNENLWPYVKITRSSTGEIVRLAYKKKSVPLVPLSALKNAYSGEVLLTATGPSVKNISFEVFPEMPALGVNGAYFLNNQVSFTLYLIVDMGFIDRRSDIIAEIIKNESLIFFTTVHGIARIIDCFSLEAIKCRLVAIEDIACKVYQPKIEDSELHTKNANRDSIVFSENQIGFNKDIRSGIFDAGTVAYWAFQLLSFLGFKLIYLVGLDMNNFHQPRFYENEREKLPSFLSEKLDSIIRPSFRHASQVMKSENIRVVNLSLASAIEDEIFEKVNYNDIF</sequence>
<dbReference type="GO" id="GO:0016740">
    <property type="term" value="F:transferase activity"/>
    <property type="evidence" value="ECO:0007669"/>
    <property type="project" value="UniProtKB-KW"/>
</dbReference>
<dbReference type="RefSeq" id="WP_034888507.1">
    <property type="nucleotide sequence ID" value="NZ_JRUQ01000016.1"/>
</dbReference>
<dbReference type="Gene3D" id="3.90.1480.10">
    <property type="entry name" value="Alpha-2,3-sialyltransferase"/>
    <property type="match status" value="1"/>
</dbReference>
<keyword evidence="2" id="KW-0808">Transferase</keyword>
<dbReference type="eggNOG" id="ENOG502Z7NB">
    <property type="taxonomic scope" value="Bacteria"/>
</dbReference>
<keyword evidence="3" id="KW-1185">Reference proteome</keyword>
<evidence type="ECO:0000256" key="1">
    <source>
        <dbReference type="SAM" id="Phobius"/>
    </source>
</evidence>
<keyword evidence="1" id="KW-0472">Membrane</keyword>
<keyword evidence="1" id="KW-0812">Transmembrane</keyword>
<proteinExistence type="predicted"/>
<feature type="transmembrane region" description="Helical" evidence="1">
    <location>
        <begin position="205"/>
        <end position="225"/>
    </location>
</feature>
<gene>
    <name evidence="2" type="ORF">NG99_03630</name>
</gene>
<organism evidence="2 3">
    <name type="scientific">Erwinia typographi</name>
    <dbReference type="NCBI Taxonomy" id="371042"/>
    <lineage>
        <taxon>Bacteria</taxon>
        <taxon>Pseudomonadati</taxon>
        <taxon>Pseudomonadota</taxon>
        <taxon>Gammaproteobacteria</taxon>
        <taxon>Enterobacterales</taxon>
        <taxon>Erwiniaceae</taxon>
        <taxon>Erwinia</taxon>
    </lineage>
</organism>
<accession>A0A0A3ZCA2</accession>
<comment type="caution">
    <text evidence="2">The sequence shown here is derived from an EMBL/GenBank/DDBJ whole genome shotgun (WGS) entry which is preliminary data.</text>
</comment>
<dbReference type="STRING" id="371042.NG99_03630"/>